<protein>
    <recommendedName>
        <fullName evidence="3">Glycosyltransferase family 8 protein</fullName>
    </recommendedName>
</protein>
<dbReference type="AlphaFoldDB" id="L8HCJ3"/>
<name>L8HCJ3_ACACF</name>
<dbReference type="OrthoDB" id="18280at2759"/>
<dbReference type="InterPro" id="IPR050587">
    <property type="entry name" value="GNT1/Glycosyltrans_8"/>
</dbReference>
<dbReference type="SUPFAM" id="SSF53448">
    <property type="entry name" value="Nucleotide-diphospho-sugar transferases"/>
    <property type="match status" value="1"/>
</dbReference>
<dbReference type="Pfam" id="PF01501">
    <property type="entry name" value="Glyco_transf_8"/>
    <property type="match status" value="1"/>
</dbReference>
<dbReference type="KEGG" id="acan:ACA1_068430"/>
<dbReference type="Gene3D" id="3.90.550.10">
    <property type="entry name" value="Spore Coat Polysaccharide Biosynthesis Protein SpsA, Chain A"/>
    <property type="match status" value="1"/>
</dbReference>
<dbReference type="Proteomes" id="UP000011083">
    <property type="component" value="Unassembled WGS sequence"/>
</dbReference>
<gene>
    <name evidence="1" type="ORF">ACA1_068430</name>
</gene>
<dbReference type="GeneID" id="14924232"/>
<dbReference type="RefSeq" id="XP_004352787.1">
    <property type="nucleotide sequence ID" value="XM_004352735.1"/>
</dbReference>
<sequence length="282" mass="32480">MEVERQSAGGREAFVTLLSSRSYYPGVVALARSLRQFSARELLVLTTPGDIPEHQRLELEAVGSDIRVVPVERVPPPEGATPFDPSHLDCFTKFRMFELKNYTKFVYLDADMLVVGDVDELFSYPSFAAAPNFQLKKSRRGENLSKFSDSSFNAGLFVVDRDEGLHRQFLDHYAHYDKAWSWADQSLLNDFFKGGKWNQVPHYFNMMKRCFLYRPDLWEVDKIKIIHYTGGKPWQTPAEWKEKDFEDNTPYEPLFALWRDAHAGRFPLTVPQAPTSSSSTSF</sequence>
<dbReference type="VEuPathDB" id="AmoebaDB:ACA1_068430"/>
<organism evidence="1 2">
    <name type="scientific">Acanthamoeba castellanii (strain ATCC 30010 / Neff)</name>
    <dbReference type="NCBI Taxonomy" id="1257118"/>
    <lineage>
        <taxon>Eukaryota</taxon>
        <taxon>Amoebozoa</taxon>
        <taxon>Discosea</taxon>
        <taxon>Longamoebia</taxon>
        <taxon>Centramoebida</taxon>
        <taxon>Acanthamoebidae</taxon>
        <taxon>Acanthamoeba</taxon>
    </lineage>
</organism>
<evidence type="ECO:0008006" key="3">
    <source>
        <dbReference type="Google" id="ProtNLM"/>
    </source>
</evidence>
<dbReference type="PANTHER" id="PTHR11183">
    <property type="entry name" value="GLYCOGENIN SUBFAMILY MEMBER"/>
    <property type="match status" value="1"/>
</dbReference>
<evidence type="ECO:0000313" key="1">
    <source>
        <dbReference type="EMBL" id="ELR23259.1"/>
    </source>
</evidence>
<dbReference type="OMA" id="WRRTDQT"/>
<dbReference type="GO" id="GO:0016757">
    <property type="term" value="F:glycosyltransferase activity"/>
    <property type="evidence" value="ECO:0007669"/>
    <property type="project" value="InterPro"/>
</dbReference>
<dbReference type="EMBL" id="KB007857">
    <property type="protein sequence ID" value="ELR23259.1"/>
    <property type="molecule type" value="Genomic_DNA"/>
</dbReference>
<accession>L8HCJ3</accession>
<evidence type="ECO:0000313" key="2">
    <source>
        <dbReference type="Proteomes" id="UP000011083"/>
    </source>
</evidence>
<reference evidence="1 2" key="1">
    <citation type="journal article" date="2013" name="Genome Biol.">
        <title>Genome of Acanthamoeba castellanii highlights extensive lateral gene transfer and early evolution of tyrosine kinase signaling.</title>
        <authorList>
            <person name="Clarke M."/>
            <person name="Lohan A.J."/>
            <person name="Liu B."/>
            <person name="Lagkouvardos I."/>
            <person name="Roy S."/>
            <person name="Zafar N."/>
            <person name="Bertelli C."/>
            <person name="Schilde C."/>
            <person name="Kianianmomeni A."/>
            <person name="Burglin T.R."/>
            <person name="Frech C."/>
            <person name="Turcotte B."/>
            <person name="Kopec K.O."/>
            <person name="Synnott J.M."/>
            <person name="Choo C."/>
            <person name="Paponov I."/>
            <person name="Finkler A."/>
            <person name="Soon Heng Tan C."/>
            <person name="Hutchins A.P."/>
            <person name="Weinmeier T."/>
            <person name="Rattei T."/>
            <person name="Chu J.S."/>
            <person name="Gimenez G."/>
            <person name="Irimia M."/>
            <person name="Rigden D.J."/>
            <person name="Fitzpatrick D.A."/>
            <person name="Lorenzo-Morales J."/>
            <person name="Bateman A."/>
            <person name="Chiu C.H."/>
            <person name="Tang P."/>
            <person name="Hegemann P."/>
            <person name="Fromm H."/>
            <person name="Raoult D."/>
            <person name="Greub G."/>
            <person name="Miranda-Saavedra D."/>
            <person name="Chen N."/>
            <person name="Nash P."/>
            <person name="Ginger M.L."/>
            <person name="Horn M."/>
            <person name="Schaap P."/>
            <person name="Caler L."/>
            <person name="Loftus B."/>
        </authorList>
    </citation>
    <scope>NUCLEOTIDE SEQUENCE [LARGE SCALE GENOMIC DNA]</scope>
    <source>
        <strain evidence="1 2">Neff</strain>
    </source>
</reference>
<dbReference type="InterPro" id="IPR002495">
    <property type="entry name" value="Glyco_trans_8"/>
</dbReference>
<keyword evidence="2" id="KW-1185">Reference proteome</keyword>
<dbReference type="STRING" id="1257118.L8HCJ3"/>
<proteinExistence type="predicted"/>
<dbReference type="InterPro" id="IPR029044">
    <property type="entry name" value="Nucleotide-diphossugar_trans"/>
</dbReference>